<organism evidence="2 3">
    <name type="scientific">Populus alba x Populus x berolinensis</name>
    <dbReference type="NCBI Taxonomy" id="444605"/>
    <lineage>
        <taxon>Eukaryota</taxon>
        <taxon>Viridiplantae</taxon>
        <taxon>Streptophyta</taxon>
        <taxon>Embryophyta</taxon>
        <taxon>Tracheophyta</taxon>
        <taxon>Spermatophyta</taxon>
        <taxon>Magnoliopsida</taxon>
        <taxon>eudicotyledons</taxon>
        <taxon>Gunneridae</taxon>
        <taxon>Pentapetalae</taxon>
        <taxon>rosids</taxon>
        <taxon>fabids</taxon>
        <taxon>Malpighiales</taxon>
        <taxon>Salicaceae</taxon>
        <taxon>Saliceae</taxon>
        <taxon>Populus</taxon>
    </lineage>
</organism>
<dbReference type="Proteomes" id="UP001164929">
    <property type="component" value="Chromosome 17"/>
</dbReference>
<sequence length="85" mass="9629">MVRKSPKRESILTEIEREDSSDHHSRDSLLPISNPDRTSNQRRCLADLRVLWLTNLCSLKPVLSDGFFNLAVPPGLFLLPSTVPM</sequence>
<evidence type="ECO:0000256" key="1">
    <source>
        <dbReference type="SAM" id="MobiDB-lite"/>
    </source>
</evidence>
<keyword evidence="3" id="KW-1185">Reference proteome</keyword>
<evidence type="ECO:0000313" key="2">
    <source>
        <dbReference type="EMBL" id="KAJ6960274.1"/>
    </source>
</evidence>
<feature type="compositionally biased region" description="Basic and acidic residues" evidence="1">
    <location>
        <begin position="7"/>
        <end position="27"/>
    </location>
</feature>
<dbReference type="EMBL" id="JAQIZT010000017">
    <property type="protein sequence ID" value="KAJ6960274.1"/>
    <property type="molecule type" value="Genomic_DNA"/>
</dbReference>
<reference evidence="2" key="1">
    <citation type="journal article" date="2023" name="Mol. Ecol. Resour.">
        <title>Chromosome-level genome assembly of a triploid poplar Populus alba 'Berolinensis'.</title>
        <authorList>
            <person name="Chen S."/>
            <person name="Yu Y."/>
            <person name="Wang X."/>
            <person name="Wang S."/>
            <person name="Zhang T."/>
            <person name="Zhou Y."/>
            <person name="He R."/>
            <person name="Meng N."/>
            <person name="Wang Y."/>
            <person name="Liu W."/>
            <person name="Liu Z."/>
            <person name="Liu J."/>
            <person name="Guo Q."/>
            <person name="Huang H."/>
            <person name="Sederoff R.R."/>
            <person name="Wang G."/>
            <person name="Qu G."/>
            <person name="Chen S."/>
        </authorList>
    </citation>
    <scope>NUCLEOTIDE SEQUENCE</scope>
    <source>
        <strain evidence="2">SC-2020</strain>
    </source>
</reference>
<protein>
    <submittedName>
        <fullName evidence="2">Uncharacterized protein</fullName>
    </submittedName>
</protein>
<accession>A0AAD6LGM5</accession>
<feature type="region of interest" description="Disordered" evidence="1">
    <location>
        <begin position="1"/>
        <end position="39"/>
    </location>
</feature>
<dbReference type="AlphaFoldDB" id="A0AAD6LGM5"/>
<proteinExistence type="predicted"/>
<gene>
    <name evidence="2" type="ORF">NC653_038339</name>
</gene>
<name>A0AAD6LGM5_9ROSI</name>
<evidence type="ECO:0000313" key="3">
    <source>
        <dbReference type="Proteomes" id="UP001164929"/>
    </source>
</evidence>
<comment type="caution">
    <text evidence="2">The sequence shown here is derived from an EMBL/GenBank/DDBJ whole genome shotgun (WGS) entry which is preliminary data.</text>
</comment>